<name>A0A7W9KE01_9PSEU</name>
<dbReference type="InterPro" id="IPR001647">
    <property type="entry name" value="HTH_TetR"/>
</dbReference>
<evidence type="ECO:0000256" key="2">
    <source>
        <dbReference type="ARBA" id="ARBA00023125"/>
    </source>
</evidence>
<dbReference type="InterPro" id="IPR050109">
    <property type="entry name" value="HTH-type_TetR-like_transc_reg"/>
</dbReference>
<dbReference type="PANTHER" id="PTHR30055">
    <property type="entry name" value="HTH-TYPE TRANSCRIPTIONAL REGULATOR RUTR"/>
    <property type="match status" value="1"/>
</dbReference>
<evidence type="ECO:0000256" key="1">
    <source>
        <dbReference type="ARBA" id="ARBA00023015"/>
    </source>
</evidence>
<dbReference type="PROSITE" id="PS50977">
    <property type="entry name" value="HTH_TETR_2"/>
    <property type="match status" value="1"/>
</dbReference>
<evidence type="ECO:0000313" key="7">
    <source>
        <dbReference type="Proteomes" id="UP000585638"/>
    </source>
</evidence>
<evidence type="ECO:0000256" key="4">
    <source>
        <dbReference type="PROSITE-ProRule" id="PRU00335"/>
    </source>
</evidence>
<dbReference type="PANTHER" id="PTHR30055:SF234">
    <property type="entry name" value="HTH-TYPE TRANSCRIPTIONAL REGULATOR BETI"/>
    <property type="match status" value="1"/>
</dbReference>
<dbReference type="PRINTS" id="PR00455">
    <property type="entry name" value="HTHTETR"/>
</dbReference>
<dbReference type="GO" id="GO:0003700">
    <property type="term" value="F:DNA-binding transcription factor activity"/>
    <property type="evidence" value="ECO:0007669"/>
    <property type="project" value="TreeGrafter"/>
</dbReference>
<accession>A0A7W9KE01</accession>
<keyword evidence="1" id="KW-0805">Transcription regulation</keyword>
<keyword evidence="7" id="KW-1185">Reference proteome</keyword>
<dbReference type="SUPFAM" id="SSF46689">
    <property type="entry name" value="Homeodomain-like"/>
    <property type="match status" value="1"/>
</dbReference>
<reference evidence="6 7" key="1">
    <citation type="submission" date="2020-08" db="EMBL/GenBank/DDBJ databases">
        <title>Sequencing the genomes of 1000 actinobacteria strains.</title>
        <authorList>
            <person name="Klenk H.-P."/>
        </authorList>
    </citation>
    <scope>NUCLEOTIDE SEQUENCE [LARGE SCALE GENOMIC DNA]</scope>
    <source>
        <strain evidence="6 7">DSM 43851</strain>
    </source>
</reference>
<feature type="domain" description="HTH tetR-type" evidence="5">
    <location>
        <begin position="4"/>
        <end position="63"/>
    </location>
</feature>
<proteinExistence type="predicted"/>
<dbReference type="RefSeq" id="WP_184860599.1">
    <property type="nucleotide sequence ID" value="NZ_BAAAWY010000081.1"/>
</dbReference>
<organism evidence="6 7">
    <name type="scientific">Kutzneria kofuensis</name>
    <dbReference type="NCBI Taxonomy" id="103725"/>
    <lineage>
        <taxon>Bacteria</taxon>
        <taxon>Bacillati</taxon>
        <taxon>Actinomycetota</taxon>
        <taxon>Actinomycetes</taxon>
        <taxon>Pseudonocardiales</taxon>
        <taxon>Pseudonocardiaceae</taxon>
        <taxon>Kutzneria</taxon>
    </lineage>
</organism>
<protein>
    <submittedName>
        <fullName evidence="6">AcrR family transcriptional regulator</fullName>
    </submittedName>
</protein>
<dbReference type="Pfam" id="PF00440">
    <property type="entry name" value="TetR_N"/>
    <property type="match status" value="1"/>
</dbReference>
<gene>
    <name evidence="6" type="ORF">BJ998_002063</name>
</gene>
<dbReference type="GO" id="GO:0000976">
    <property type="term" value="F:transcription cis-regulatory region binding"/>
    <property type="evidence" value="ECO:0007669"/>
    <property type="project" value="TreeGrafter"/>
</dbReference>
<sequence length="212" mass="23296">MSTEDRQEAIAVAAIPLLAEHGTHVTTGQIAKAAGIAEGTIFRVFKDKQELLDFCVLRAFRTRELVERINAIPVDKPLVNRLIEAMTMIDEMAARLGALMHTLGATGYRPNEGNHNKDDEAGGHRKPPMLDEFERTTTAIAALLSSGQEQLRLPSDRAAGYLMGLTFMTRMQATRTAQVEQKEPESFVSEIVDLFMNGAVAAEMERGGKDPQ</sequence>
<evidence type="ECO:0000313" key="6">
    <source>
        <dbReference type="EMBL" id="MBB5890867.1"/>
    </source>
</evidence>
<feature type="DNA-binding region" description="H-T-H motif" evidence="4">
    <location>
        <begin position="26"/>
        <end position="45"/>
    </location>
</feature>
<dbReference type="Proteomes" id="UP000585638">
    <property type="component" value="Unassembled WGS sequence"/>
</dbReference>
<keyword evidence="3" id="KW-0804">Transcription</keyword>
<dbReference type="AlphaFoldDB" id="A0A7W9KE01"/>
<comment type="caution">
    <text evidence="6">The sequence shown here is derived from an EMBL/GenBank/DDBJ whole genome shotgun (WGS) entry which is preliminary data.</text>
</comment>
<dbReference type="EMBL" id="JACHIR010000001">
    <property type="protein sequence ID" value="MBB5890867.1"/>
    <property type="molecule type" value="Genomic_DNA"/>
</dbReference>
<keyword evidence="2 4" id="KW-0238">DNA-binding</keyword>
<evidence type="ECO:0000256" key="3">
    <source>
        <dbReference type="ARBA" id="ARBA00023163"/>
    </source>
</evidence>
<dbReference type="InterPro" id="IPR009057">
    <property type="entry name" value="Homeodomain-like_sf"/>
</dbReference>
<evidence type="ECO:0000259" key="5">
    <source>
        <dbReference type="PROSITE" id="PS50977"/>
    </source>
</evidence>
<dbReference type="Gene3D" id="1.10.357.10">
    <property type="entry name" value="Tetracycline Repressor, domain 2"/>
    <property type="match status" value="1"/>
</dbReference>